<dbReference type="OrthoDB" id="10293969at2759"/>
<evidence type="ECO:0000313" key="2">
    <source>
        <dbReference type="EMBL" id="KAJ2785798.1"/>
    </source>
</evidence>
<dbReference type="Proteomes" id="UP001140217">
    <property type="component" value="Unassembled WGS sequence"/>
</dbReference>
<dbReference type="EMBL" id="JANBUL010000007">
    <property type="protein sequence ID" value="KAJ2785798.1"/>
    <property type="molecule type" value="Genomic_DNA"/>
</dbReference>
<proteinExistence type="predicted"/>
<keyword evidence="1" id="KW-0812">Transmembrane</keyword>
<comment type="caution">
    <text evidence="2">The sequence shown here is derived from an EMBL/GenBank/DDBJ whole genome shotgun (WGS) entry which is preliminary data.</text>
</comment>
<protein>
    <submittedName>
        <fullName evidence="2">Uncharacterized protein</fullName>
    </submittedName>
</protein>
<keyword evidence="1" id="KW-0472">Membrane</keyword>
<evidence type="ECO:0000313" key="3">
    <source>
        <dbReference type="Proteomes" id="UP001140217"/>
    </source>
</evidence>
<dbReference type="AlphaFoldDB" id="A0A9W8HN21"/>
<gene>
    <name evidence="2" type="ORF">H4R18_000344</name>
</gene>
<name>A0A9W8HN21_9FUNG</name>
<organism evidence="2 3">
    <name type="scientific">Coemansia javaensis</name>
    <dbReference type="NCBI Taxonomy" id="2761396"/>
    <lineage>
        <taxon>Eukaryota</taxon>
        <taxon>Fungi</taxon>
        <taxon>Fungi incertae sedis</taxon>
        <taxon>Zoopagomycota</taxon>
        <taxon>Kickxellomycotina</taxon>
        <taxon>Kickxellomycetes</taxon>
        <taxon>Kickxellales</taxon>
        <taxon>Kickxellaceae</taxon>
        <taxon>Coemansia</taxon>
    </lineage>
</organism>
<evidence type="ECO:0000256" key="1">
    <source>
        <dbReference type="SAM" id="Phobius"/>
    </source>
</evidence>
<feature type="transmembrane region" description="Helical" evidence="1">
    <location>
        <begin position="68"/>
        <end position="91"/>
    </location>
</feature>
<keyword evidence="3" id="KW-1185">Reference proteome</keyword>
<accession>A0A9W8HN21</accession>
<feature type="transmembrane region" description="Helical" evidence="1">
    <location>
        <begin position="103"/>
        <end position="129"/>
    </location>
</feature>
<sequence length="153" mass="16021">MSTLETRPFGFAPDLYAPEKPPYATDAAVISSTQCCSIDLAPHSRSSAVGAAGPVRPSVRLHQIRHTLCLVMLCTTVCWLSLTATFALLIVRDAVAVGGSGSYTAAYAAVLVALLALWCAAGAICVWTYTRFRRRLAASLAAAAPAAATNVHL</sequence>
<reference evidence="2" key="1">
    <citation type="submission" date="2022-07" db="EMBL/GenBank/DDBJ databases">
        <title>Phylogenomic reconstructions and comparative analyses of Kickxellomycotina fungi.</title>
        <authorList>
            <person name="Reynolds N.K."/>
            <person name="Stajich J.E."/>
            <person name="Barry K."/>
            <person name="Grigoriev I.V."/>
            <person name="Crous P."/>
            <person name="Smith M.E."/>
        </authorList>
    </citation>
    <scope>NUCLEOTIDE SEQUENCE</scope>
    <source>
        <strain evidence="2">NBRC 105414</strain>
    </source>
</reference>
<keyword evidence="1" id="KW-1133">Transmembrane helix</keyword>